<dbReference type="PANTHER" id="PTHR11895">
    <property type="entry name" value="TRANSAMIDASE"/>
    <property type="match status" value="1"/>
</dbReference>
<dbReference type="Gene3D" id="1.10.20.60">
    <property type="entry name" value="Glu-tRNAGln amidotransferase C subunit, N-terminal domain"/>
    <property type="match status" value="1"/>
</dbReference>
<dbReference type="InterPro" id="IPR023631">
    <property type="entry name" value="Amidase_dom"/>
</dbReference>
<accession>U2X652</accession>
<gene>
    <name evidence="2" type="ORF">GBL_2602</name>
</gene>
<dbReference type="AlphaFoldDB" id="U2X652"/>
<reference evidence="3" key="1">
    <citation type="journal article" date="2013" name="Genome">
        <title>Draft Genome Sequence of Geobacillus kaustophilus GBlys, a Lysogenic Strain with Bacteriophage phiOH2.</title>
        <authorList>
            <person name="Doi K."/>
            <person name="Mori K."/>
            <person name="Martono H."/>
            <person name="Nagayoshi Y."/>
            <person name="Fujino Y."/>
            <person name="Tashiro K."/>
            <person name="Kuhara S."/>
            <person name="Ohshima T."/>
        </authorList>
    </citation>
    <scope>NUCLEOTIDE SEQUENCE [LARGE SCALE GENOMIC DNA]</scope>
    <source>
        <strain evidence="3">GBlys</strain>
    </source>
</reference>
<organism evidence="2 3">
    <name type="scientific">Geobacillus kaustophilus GBlys</name>
    <dbReference type="NCBI Taxonomy" id="1337888"/>
    <lineage>
        <taxon>Bacteria</taxon>
        <taxon>Bacillati</taxon>
        <taxon>Bacillota</taxon>
        <taxon>Bacilli</taxon>
        <taxon>Bacillales</taxon>
        <taxon>Anoxybacillaceae</taxon>
        <taxon>Geobacillus</taxon>
        <taxon>Geobacillus thermoleovorans group</taxon>
    </lineage>
</organism>
<dbReference type="GO" id="GO:0003824">
    <property type="term" value="F:catalytic activity"/>
    <property type="evidence" value="ECO:0007669"/>
    <property type="project" value="InterPro"/>
</dbReference>
<evidence type="ECO:0000313" key="2">
    <source>
        <dbReference type="EMBL" id="GAD14385.1"/>
    </source>
</evidence>
<dbReference type="Proteomes" id="UP000016424">
    <property type="component" value="Unassembled WGS sequence"/>
</dbReference>
<evidence type="ECO:0000259" key="1">
    <source>
        <dbReference type="Pfam" id="PF01425"/>
    </source>
</evidence>
<dbReference type="SUPFAM" id="SSF75304">
    <property type="entry name" value="Amidase signature (AS) enzymes"/>
    <property type="match status" value="1"/>
</dbReference>
<feature type="domain" description="Amidase" evidence="1">
    <location>
        <begin position="94"/>
        <end position="512"/>
    </location>
</feature>
<dbReference type="Gene3D" id="3.90.1300.10">
    <property type="entry name" value="Amidase signature (AS) domain"/>
    <property type="match status" value="1"/>
</dbReference>
<dbReference type="PROSITE" id="PS00571">
    <property type="entry name" value="AMIDASES"/>
    <property type="match status" value="1"/>
</dbReference>
<name>U2X652_GEOKU</name>
<dbReference type="Pfam" id="PF01425">
    <property type="entry name" value="Amidase"/>
    <property type="match status" value="1"/>
</dbReference>
<dbReference type="InterPro" id="IPR036928">
    <property type="entry name" value="AS_sf"/>
</dbReference>
<dbReference type="InterPro" id="IPR000120">
    <property type="entry name" value="Amidase"/>
</dbReference>
<dbReference type="EMBL" id="BASG01000028">
    <property type="protein sequence ID" value="GAD14385.1"/>
    <property type="molecule type" value="Genomic_DNA"/>
</dbReference>
<dbReference type="NCBIfam" id="NF005565">
    <property type="entry name" value="PRK07235.1"/>
    <property type="match status" value="1"/>
</dbReference>
<comment type="caution">
    <text evidence="2">The sequence shown here is derived from an EMBL/GenBank/DDBJ whole genome shotgun (WGS) entry which is preliminary data.</text>
</comment>
<dbReference type="PANTHER" id="PTHR11895:SF170">
    <property type="entry name" value="AMIDASE"/>
    <property type="match status" value="1"/>
</dbReference>
<dbReference type="InterPro" id="IPR020556">
    <property type="entry name" value="Amidase_CS"/>
</dbReference>
<proteinExistence type="predicted"/>
<evidence type="ECO:0000313" key="3">
    <source>
        <dbReference type="Proteomes" id="UP000016424"/>
    </source>
</evidence>
<sequence length="528" mass="57207">MIMNLFFMKNGKQEYFIGGEGMAVKKPTIEQLKRIAEEFHLTLTDDELSLYQELMEGTIESYNRLNQLVEPSLPVKYPRTPGYRPSAEENPYNAWYWKTSIKGNSTGKLAGKKIVLKDNISLAGVPMMNGSAILEGFVPDEDATIVTRILDAGGEIVGKAVCEDLCLSGGSHTSATAPVLNPHDPTRSSGGSSSGSAALVAAGEVDMAIGGDQGGSIRIPSSWCGVYGLKPTYGLVPYTGIFPIEQTIDHTGPIARTVEDVALLLEVIAGADCLDPRQSGLAVKPYTESLVGHAKDIKIGIVTEGFGWDGLSEEDVDHLVREAAHSLKNSGATVEEVSIPMHRDGIHIWNGIGIEGLTSLMVKGNGMGTNWKGHYSTKLLDAYGKARKIRANEFSDTVKMTILLGQYMQDQYNGKYYAIAQNLARTLKQAYDHALKTYDVLIMPTTPMKATKIPSSDASKEEIITRALEMIYNTAPFNVTGHPAMNVPCGKSEGLPVGMMIVGRHGEDDMVLRVAHAFQSTHERVATI</sequence>
<protein>
    <submittedName>
        <fullName evidence="2">Amidase</fullName>
    </submittedName>
</protein>